<sequence>MENACMVALQIRDVPDEVREILAERARQLGQSLQGYLLDLVKNEAERAGNVALLQRFEGRTDGAESSMSETVRELDADRAARAAGLGFSPGEPGATA</sequence>
<gene>
    <name evidence="1" type="ORF">SAMN04490356_4368</name>
</gene>
<evidence type="ECO:0008006" key="3">
    <source>
        <dbReference type="Google" id="ProtNLM"/>
    </source>
</evidence>
<protein>
    <recommendedName>
        <fullName evidence="3">Arc-like DNA binding domain-containing protein</fullName>
    </recommendedName>
</protein>
<reference evidence="2" key="1">
    <citation type="submission" date="2016-10" db="EMBL/GenBank/DDBJ databases">
        <authorList>
            <person name="Varghese N."/>
            <person name="Submissions S."/>
        </authorList>
    </citation>
    <scope>NUCLEOTIDE SEQUENCE [LARGE SCALE GENOMIC DNA]</scope>
    <source>
        <strain evidence="2">DSM 40318</strain>
    </source>
</reference>
<evidence type="ECO:0000313" key="2">
    <source>
        <dbReference type="Proteomes" id="UP000198609"/>
    </source>
</evidence>
<dbReference type="GO" id="GO:0006355">
    <property type="term" value="P:regulation of DNA-templated transcription"/>
    <property type="evidence" value="ECO:0007669"/>
    <property type="project" value="InterPro"/>
</dbReference>
<organism evidence="1 2">
    <name type="scientific">Streptomyces melanosporofaciens</name>
    <dbReference type="NCBI Taxonomy" id="67327"/>
    <lineage>
        <taxon>Bacteria</taxon>
        <taxon>Bacillati</taxon>
        <taxon>Actinomycetota</taxon>
        <taxon>Actinomycetes</taxon>
        <taxon>Kitasatosporales</taxon>
        <taxon>Streptomycetaceae</taxon>
        <taxon>Streptomyces</taxon>
        <taxon>Streptomyces violaceusniger group</taxon>
    </lineage>
</organism>
<dbReference type="InterPro" id="IPR010985">
    <property type="entry name" value="Ribbon_hlx_hlx"/>
</dbReference>
<accession>A0A1H4SZ70</accession>
<dbReference type="Proteomes" id="UP000198609">
    <property type="component" value="Unassembled WGS sequence"/>
</dbReference>
<dbReference type="AlphaFoldDB" id="A0A1H4SZ70"/>
<keyword evidence="2" id="KW-1185">Reference proteome</keyword>
<evidence type="ECO:0000313" key="1">
    <source>
        <dbReference type="EMBL" id="SEC49482.1"/>
    </source>
</evidence>
<proteinExistence type="predicted"/>
<dbReference type="EMBL" id="FNST01000002">
    <property type="protein sequence ID" value="SEC49482.1"/>
    <property type="molecule type" value="Genomic_DNA"/>
</dbReference>
<dbReference type="SUPFAM" id="SSF47598">
    <property type="entry name" value="Ribbon-helix-helix"/>
    <property type="match status" value="1"/>
</dbReference>
<name>A0A1H4SZ70_STRMJ</name>